<feature type="compositionally biased region" description="Basic and acidic residues" evidence="1">
    <location>
        <begin position="1011"/>
        <end position="1024"/>
    </location>
</feature>
<dbReference type="EMBL" id="JARBHB010000006">
    <property type="protein sequence ID" value="KAJ8880390.1"/>
    <property type="molecule type" value="Genomic_DNA"/>
</dbReference>
<comment type="caution">
    <text evidence="2">The sequence shown here is derived from an EMBL/GenBank/DDBJ whole genome shotgun (WGS) entry which is preliminary data.</text>
</comment>
<gene>
    <name evidence="2" type="ORF">PR048_016859</name>
</gene>
<feature type="region of interest" description="Disordered" evidence="1">
    <location>
        <begin position="578"/>
        <end position="609"/>
    </location>
</feature>
<accession>A0ABQ9H847</accession>
<dbReference type="Proteomes" id="UP001159363">
    <property type="component" value="Chromosome 5"/>
</dbReference>
<evidence type="ECO:0000313" key="3">
    <source>
        <dbReference type="Proteomes" id="UP001159363"/>
    </source>
</evidence>
<evidence type="ECO:0000256" key="1">
    <source>
        <dbReference type="SAM" id="MobiDB-lite"/>
    </source>
</evidence>
<proteinExistence type="predicted"/>
<evidence type="ECO:0000313" key="2">
    <source>
        <dbReference type="EMBL" id="KAJ8880390.1"/>
    </source>
</evidence>
<protein>
    <submittedName>
        <fullName evidence="2">Uncharacterized protein</fullName>
    </submittedName>
</protein>
<reference evidence="2 3" key="1">
    <citation type="submission" date="2023-02" db="EMBL/GenBank/DDBJ databases">
        <title>LHISI_Scaffold_Assembly.</title>
        <authorList>
            <person name="Stuart O.P."/>
            <person name="Cleave R."/>
            <person name="Magrath M.J.L."/>
            <person name="Mikheyev A.S."/>
        </authorList>
    </citation>
    <scope>NUCLEOTIDE SEQUENCE [LARGE SCALE GENOMIC DNA]</scope>
    <source>
        <strain evidence="2">Daus_M_001</strain>
        <tissue evidence="2">Leg muscle</tissue>
    </source>
</reference>
<keyword evidence="3" id="KW-1185">Reference proteome</keyword>
<sequence length="1032" mass="113788">MRVPYPFGSGRGRRCIGIHSENSETKPIWPHQLECTFYGSLTLRDPLGQFSGTKPIWPHPLECTFYGSLALRDPLGQFSGTKPIWPHPLECTFYGSLTLRDPLGQFSGTKPIWPHQLECTFYGSLTLRDPLGQFSGTKPIWPHQLECTFYGSLTLRDPLGQFLETANVLCQCHFPMNTILETVTNYARVTRKTVNKNGTLTEATAAKGMPTATHTKVWMLQWVTRPSKDVLALPIAGRRTTTAFNPVNAQEPRNMGSQTVGTLFANQHLTTYLPASSPADREPLADERPVQEPYAANRKVGMNNGEAVSKDTVVQFHALRPIVSMVFSGQSAFLVLHDRRLFIGRLHVGISLPRDDWHAGMNSGGKTDQNQFEECSKVLKVVRHASPESAPTVARRMAKILHIGSMSRVQRLRGVLDGRYDFALMLLLFKLTKIASGRWRQVVKSSARGMLFPSEGSDAAMAALQLSCVFGTGQNHTDSKRNSDTTLMLNRIRLERAHQNQSSGTHKTPYDRVKRCRETTVTEWLDCSPTSKANRVQSPAGLLLDFRTRGYCRTKPLVAGFSRDLPFPPPLHSGAAPFSPHFTLIGSRDGGGNGRSPGKPADQRRRPTRFPLVKIRSDPSGYWSRFALVVGGQANRSANVDPCSTMGPGIGVNVSGELVSHGAGNCGSCRCTGLTCICTRNGRGFFLSVGETARDERKVMVHSTFAKLATPNILSATWRDLMESLLLGRGRDADDRDLDPVTLNDLENPNFKESIEVSKHIMLLTTTILDSDDLDHDPSFNSAIFRRLLLLRPPVLLYISGLSRKCNLLLGPPVLLYISGLSRNCNLLLGPPVLLYISGLSRNCNLLLGPPVLLYISGLIRKCNLLLGPLSSCTLVVSAVRVTSCWDRLSSHTLAVSAGSVTSCWDRLSSRTLAVSAGSVASCWDRLSSHTLAVSAGIESNPGRLVNKRLAFRRTCACSAATTTTVYTERGGAVINIRTRSRAGVEWAALNNEVLRAYWEEMRCKWSSSRMQEREKREITEKTRRPAASSST</sequence>
<organism evidence="2 3">
    <name type="scientific">Dryococelus australis</name>
    <dbReference type="NCBI Taxonomy" id="614101"/>
    <lineage>
        <taxon>Eukaryota</taxon>
        <taxon>Metazoa</taxon>
        <taxon>Ecdysozoa</taxon>
        <taxon>Arthropoda</taxon>
        <taxon>Hexapoda</taxon>
        <taxon>Insecta</taxon>
        <taxon>Pterygota</taxon>
        <taxon>Neoptera</taxon>
        <taxon>Polyneoptera</taxon>
        <taxon>Phasmatodea</taxon>
        <taxon>Verophasmatodea</taxon>
        <taxon>Anareolatae</taxon>
        <taxon>Phasmatidae</taxon>
        <taxon>Eurycanthinae</taxon>
        <taxon>Dryococelus</taxon>
    </lineage>
</organism>
<name>A0ABQ9H847_9NEOP</name>
<feature type="region of interest" description="Disordered" evidence="1">
    <location>
        <begin position="1010"/>
        <end position="1032"/>
    </location>
</feature>